<proteinExistence type="predicted"/>
<dbReference type="PIRSF" id="PIRSF029171">
    <property type="entry name" value="Esterase_LipA"/>
    <property type="match status" value="1"/>
</dbReference>
<dbReference type="SUPFAM" id="SSF53474">
    <property type="entry name" value="alpha/beta-Hydrolases"/>
    <property type="match status" value="1"/>
</dbReference>
<reference evidence="2 3" key="1">
    <citation type="submission" date="2018-06" db="EMBL/GenBank/DDBJ databases">
        <title>Streptacidiphilus pinicola sp. nov., isolated from pine grove soil.</title>
        <authorList>
            <person name="Roh S.G."/>
            <person name="Park S."/>
            <person name="Kim M.-K."/>
            <person name="Yun B.-R."/>
            <person name="Park J."/>
            <person name="Kim M.J."/>
            <person name="Kim Y.S."/>
            <person name="Kim S.B."/>
        </authorList>
    </citation>
    <scope>NUCLEOTIDE SEQUENCE [LARGE SCALE GENOMIC DNA]</scope>
    <source>
        <strain evidence="2 3">MMS16-CNU450</strain>
    </source>
</reference>
<organism evidence="2 3">
    <name type="scientific">Streptacidiphilus pinicola</name>
    <dbReference type="NCBI Taxonomy" id="2219663"/>
    <lineage>
        <taxon>Bacteria</taxon>
        <taxon>Bacillati</taxon>
        <taxon>Actinomycetota</taxon>
        <taxon>Actinomycetes</taxon>
        <taxon>Kitasatosporales</taxon>
        <taxon>Streptomycetaceae</taxon>
        <taxon>Streptacidiphilus</taxon>
    </lineage>
</organism>
<dbReference type="EMBL" id="QKYN01000026">
    <property type="protein sequence ID" value="RAG86524.1"/>
    <property type="molecule type" value="Genomic_DNA"/>
</dbReference>
<keyword evidence="3" id="KW-1185">Reference proteome</keyword>
<dbReference type="AlphaFoldDB" id="A0A2X0IMZ7"/>
<dbReference type="Proteomes" id="UP000248889">
    <property type="component" value="Unassembled WGS sequence"/>
</dbReference>
<protein>
    <recommendedName>
        <fullName evidence="4">Lipase</fullName>
    </recommendedName>
</protein>
<evidence type="ECO:0008006" key="4">
    <source>
        <dbReference type="Google" id="ProtNLM"/>
    </source>
</evidence>
<dbReference type="PANTHER" id="PTHR34853">
    <property type="match status" value="1"/>
</dbReference>
<dbReference type="InterPro" id="IPR005152">
    <property type="entry name" value="Lipase_secreted"/>
</dbReference>
<dbReference type="RefSeq" id="WP_111499799.1">
    <property type="nucleotide sequence ID" value="NZ_QKYN01000026.1"/>
</dbReference>
<dbReference type="PANTHER" id="PTHR34853:SF1">
    <property type="entry name" value="LIPASE 5"/>
    <property type="match status" value="1"/>
</dbReference>
<keyword evidence="1" id="KW-0732">Signal</keyword>
<dbReference type="GO" id="GO:0004806">
    <property type="term" value="F:triacylglycerol lipase activity"/>
    <property type="evidence" value="ECO:0007669"/>
    <property type="project" value="InterPro"/>
</dbReference>
<feature type="signal peptide" evidence="1">
    <location>
        <begin position="1"/>
        <end position="29"/>
    </location>
</feature>
<evidence type="ECO:0000256" key="1">
    <source>
        <dbReference type="SAM" id="SignalP"/>
    </source>
</evidence>
<evidence type="ECO:0000313" key="3">
    <source>
        <dbReference type="Proteomes" id="UP000248889"/>
    </source>
</evidence>
<dbReference type="Gene3D" id="3.40.50.1820">
    <property type="entry name" value="alpha/beta hydrolase"/>
    <property type="match status" value="1"/>
</dbReference>
<accession>A0A2X0IMZ7</accession>
<dbReference type="OrthoDB" id="4857813at2"/>
<evidence type="ECO:0000313" key="2">
    <source>
        <dbReference type="EMBL" id="RAG86524.1"/>
    </source>
</evidence>
<dbReference type="GO" id="GO:0016042">
    <property type="term" value="P:lipid catabolic process"/>
    <property type="evidence" value="ECO:0007669"/>
    <property type="project" value="InterPro"/>
</dbReference>
<gene>
    <name evidence="2" type="ORF">DN069_06075</name>
</gene>
<sequence>MRSTRLRTRLLALAAALALAGGMATPAFASDTASGSASGAATARADRGAVVSVTPLARFSAAQATQYARGTGLDVPAVRDGVDAYRVVYRTVTPQGRPTTASGVVALPRGAKGPLPTMEYTHGTMPYRGDAPSVSDGADRAVAVMFAGDGFAGVAPDYLGLGVGPGAHPYLDVRSETTASVDLLRAARTVAARHGERLDGRLFTTGFSQGGAAAMGVGRAVQRGDAPGFRLAGLAPVSGPYDLSGQELPAAFDGRLAGPTAAFYLTYVLTSWNRLHPLYGSPSEAFRAPYDRTLVPLFDGAHTDEQIVAALAPNPQALLTPRFVAKLRHPTGALAAMLRSGDAVCTDWTPRVPVRLYAADRDTDVAFGNALSCDRSLRAHGVDAPLVDVGHVDHNTSALRSYPRILRWLLALAARR</sequence>
<dbReference type="Gene3D" id="1.10.260.160">
    <property type="match status" value="1"/>
</dbReference>
<name>A0A2X0IMZ7_9ACTN</name>
<comment type="caution">
    <text evidence="2">The sequence shown here is derived from an EMBL/GenBank/DDBJ whole genome shotgun (WGS) entry which is preliminary data.</text>
</comment>
<feature type="chain" id="PRO_5016040990" description="Lipase" evidence="1">
    <location>
        <begin position="30"/>
        <end position="416"/>
    </location>
</feature>
<dbReference type="InterPro" id="IPR029058">
    <property type="entry name" value="AB_hydrolase_fold"/>
</dbReference>